<keyword evidence="4" id="KW-1185">Reference proteome</keyword>
<sequence>MSKSIKIIIFLSSISLLHFIFMLIFRAFIYMKMYKAPQDPYGISDIIELILYIIFLILLFISFLVSIFLLIKGNNKTRKASFYLIVFSVSLYYLFSPLHHYAARISY</sequence>
<protein>
    <submittedName>
        <fullName evidence="2">Membrane protein</fullName>
    </submittedName>
</protein>
<evidence type="ECO:0000313" key="2">
    <source>
        <dbReference type="EMBL" id="AXX92720.1"/>
    </source>
</evidence>
<keyword evidence="1" id="KW-0472">Membrane</keyword>
<accession>A0A2G1DKU1</accession>
<dbReference type="Proteomes" id="UP000221222">
    <property type="component" value="Unassembled WGS sequence"/>
</dbReference>
<evidence type="ECO:0000256" key="1">
    <source>
        <dbReference type="SAM" id="Phobius"/>
    </source>
</evidence>
<feature type="transmembrane region" description="Helical" evidence="1">
    <location>
        <begin position="49"/>
        <end position="70"/>
    </location>
</feature>
<evidence type="ECO:0000313" key="5">
    <source>
        <dbReference type="Proteomes" id="UP000262712"/>
    </source>
</evidence>
<proteinExistence type="predicted"/>
<gene>
    <name evidence="2" type="ORF">AMOL_1755</name>
    <name evidence="3" type="ORF">CPU12_02510</name>
</gene>
<feature type="transmembrane region" description="Helical" evidence="1">
    <location>
        <begin position="82"/>
        <end position="102"/>
    </location>
</feature>
<dbReference type="EMBL" id="CP032098">
    <property type="protein sequence ID" value="AXX92720.1"/>
    <property type="molecule type" value="Genomic_DNA"/>
</dbReference>
<keyword evidence="1" id="KW-1133">Transmembrane helix</keyword>
<organism evidence="3 4">
    <name type="scientific">Malaciobacter molluscorum LMG 25693</name>
    <dbReference type="NCBI Taxonomy" id="870501"/>
    <lineage>
        <taxon>Bacteria</taxon>
        <taxon>Pseudomonadati</taxon>
        <taxon>Campylobacterota</taxon>
        <taxon>Epsilonproteobacteria</taxon>
        <taxon>Campylobacterales</taxon>
        <taxon>Arcobacteraceae</taxon>
        <taxon>Malaciobacter</taxon>
    </lineage>
</organism>
<dbReference type="Proteomes" id="UP000262712">
    <property type="component" value="Chromosome"/>
</dbReference>
<keyword evidence="1" id="KW-0812">Transmembrane</keyword>
<dbReference type="AlphaFoldDB" id="A0A2G1DKU1"/>
<reference evidence="2 5" key="2">
    <citation type="submission" date="2018-08" db="EMBL/GenBank/DDBJ databases">
        <title>Complete genome of the Arcobacter molluscorum type strain LMG 25693.</title>
        <authorList>
            <person name="Miller W.G."/>
            <person name="Yee E."/>
            <person name="Bono J.L."/>
        </authorList>
    </citation>
    <scope>NUCLEOTIDE SEQUENCE [LARGE SCALE GENOMIC DNA]</scope>
    <source>
        <strain evidence="2 5">CECT 7696</strain>
    </source>
</reference>
<feature type="transmembrane region" description="Helical" evidence="1">
    <location>
        <begin position="7"/>
        <end position="29"/>
    </location>
</feature>
<dbReference type="EMBL" id="NXFY01000002">
    <property type="protein sequence ID" value="PHO19135.1"/>
    <property type="molecule type" value="Genomic_DNA"/>
</dbReference>
<evidence type="ECO:0000313" key="3">
    <source>
        <dbReference type="EMBL" id="PHO19135.1"/>
    </source>
</evidence>
<name>A0A2G1DKU1_9BACT</name>
<reference evidence="3 4" key="1">
    <citation type="submission" date="2017-09" db="EMBL/GenBank/DDBJ databases">
        <title>Arcobacter canalis sp. nov., a new species isolated from a water canal contaminated with urban sewage.</title>
        <authorList>
            <person name="Perez-Cataluna A."/>
            <person name="Salas-Masso N."/>
            <person name="Figueras M.J."/>
        </authorList>
    </citation>
    <scope>NUCLEOTIDE SEQUENCE [LARGE SCALE GENOMIC DNA]</scope>
    <source>
        <strain evidence="3 4">F98-3</strain>
    </source>
</reference>
<dbReference type="KEGG" id="amol:AMOL_1755"/>
<evidence type="ECO:0000313" key="4">
    <source>
        <dbReference type="Proteomes" id="UP000221222"/>
    </source>
</evidence>